<name>A0A8S5Q3F3_9CAUD</name>
<organism evidence="1">
    <name type="scientific">Siphoviridae sp. ctLNL10</name>
    <dbReference type="NCBI Taxonomy" id="2825453"/>
    <lineage>
        <taxon>Viruses</taxon>
        <taxon>Duplodnaviria</taxon>
        <taxon>Heunggongvirae</taxon>
        <taxon>Uroviricota</taxon>
        <taxon>Caudoviricetes</taxon>
    </lineage>
</organism>
<evidence type="ECO:0000313" key="1">
    <source>
        <dbReference type="EMBL" id="DAE13838.1"/>
    </source>
</evidence>
<protein>
    <submittedName>
        <fullName evidence="1">Uncharacterized protein</fullName>
    </submittedName>
</protein>
<reference evidence="1" key="1">
    <citation type="journal article" date="2021" name="Proc. Natl. Acad. Sci. U.S.A.">
        <title>A Catalog of Tens of Thousands of Viruses from Human Metagenomes Reveals Hidden Associations with Chronic Diseases.</title>
        <authorList>
            <person name="Tisza M.J."/>
            <person name="Buck C.B."/>
        </authorList>
    </citation>
    <scope>NUCLEOTIDE SEQUENCE</scope>
    <source>
        <strain evidence="1">CtLNL10</strain>
    </source>
</reference>
<accession>A0A8S5Q3F3</accession>
<sequence length="145" mass="16809">MEQIKIDSNVKKYQIVDENDNELGVIQIDTTDFSFFTRVKSAENSIKEKLQHFKDIIAEKNSDYDDKLDEIEKLDVEIKAQINYMFGSDVSSIVFGNKNCLSIGKGELFLERFMNAILPVIKQDIKRERAISEERIAKYTGEYVK</sequence>
<dbReference type="EMBL" id="BK015570">
    <property type="protein sequence ID" value="DAE13838.1"/>
    <property type="molecule type" value="Genomic_DNA"/>
</dbReference>
<proteinExistence type="predicted"/>